<keyword evidence="2" id="KW-1185">Reference proteome</keyword>
<evidence type="ECO:0000313" key="1">
    <source>
        <dbReference type="EMBL" id="NBE09168.1"/>
    </source>
</evidence>
<accession>A0ABW9Y9P3</accession>
<sequence>MTAITVRAPDSRKAMEELLRRLGPDALILSTRHVNGMVEISALPPDADPASLPPIPAPAATPAPAFIPKSDPASFAAALQASARRAAASAPAADPVETLSRSLLLPEGLAEDWPTRILIAGPPGAGKSMLAARIAARLMLAEPGIRPQVIAPVPATLLTEERLRGWCRLMGLTLERPGIAAAMALPDPSPATPQIIDLSDCPGDATALAARLTETPGAEVILCLPVGLHPARVERLCQDWRALAPTVTLTGLDQWWPERDELQAIARTGLKLTRIAAGTGLIDALSRPGAADLRTWASGWSAAVSEAAE</sequence>
<dbReference type="RefSeq" id="WP_161768241.1">
    <property type="nucleotide sequence ID" value="NZ_JAAATW010000004.1"/>
</dbReference>
<evidence type="ECO:0008006" key="3">
    <source>
        <dbReference type="Google" id="ProtNLM"/>
    </source>
</evidence>
<evidence type="ECO:0000313" key="2">
    <source>
        <dbReference type="Proteomes" id="UP001517376"/>
    </source>
</evidence>
<dbReference type="InterPro" id="IPR027417">
    <property type="entry name" value="P-loop_NTPase"/>
</dbReference>
<reference evidence="2" key="1">
    <citation type="submission" date="2020-01" db="EMBL/GenBank/DDBJ databases">
        <title>Sphingomonas sp. strain CSW-10.</title>
        <authorList>
            <person name="Chen W.-M."/>
        </authorList>
    </citation>
    <scope>NUCLEOTIDE SEQUENCE [LARGE SCALE GENOMIC DNA]</scope>
    <source>
        <strain evidence="2">CCP-1</strain>
    </source>
</reference>
<dbReference type="SUPFAM" id="SSF52540">
    <property type="entry name" value="P-loop containing nucleoside triphosphate hydrolases"/>
    <property type="match status" value="1"/>
</dbReference>
<organism evidence="1 2">
    <name type="scientific">Paragemmobacter ruber</name>
    <dbReference type="NCBI Taxonomy" id="1985673"/>
    <lineage>
        <taxon>Bacteria</taxon>
        <taxon>Pseudomonadati</taxon>
        <taxon>Pseudomonadota</taxon>
        <taxon>Alphaproteobacteria</taxon>
        <taxon>Rhodobacterales</taxon>
        <taxon>Paracoccaceae</taxon>
        <taxon>Paragemmobacter</taxon>
    </lineage>
</organism>
<gene>
    <name evidence="1" type="ORF">GU920_16610</name>
</gene>
<dbReference type="EMBL" id="JAAATW010000004">
    <property type="protein sequence ID" value="NBE09168.1"/>
    <property type="molecule type" value="Genomic_DNA"/>
</dbReference>
<protein>
    <recommendedName>
        <fullName evidence="3">Flagellar biosynthesis protein FlhF</fullName>
    </recommendedName>
</protein>
<proteinExistence type="predicted"/>
<name>A0ABW9Y9P3_9RHOB</name>
<comment type="caution">
    <text evidence="1">The sequence shown here is derived from an EMBL/GenBank/DDBJ whole genome shotgun (WGS) entry which is preliminary data.</text>
</comment>
<dbReference type="Proteomes" id="UP001517376">
    <property type="component" value="Unassembled WGS sequence"/>
</dbReference>